<dbReference type="OrthoDB" id="9796461at2"/>
<dbReference type="RefSeq" id="WP_066876854.1">
    <property type="nucleotide sequence ID" value="NZ_LNQB01000083.1"/>
</dbReference>
<dbReference type="PANTHER" id="PTHR23028">
    <property type="entry name" value="ACETYLTRANSFERASE"/>
    <property type="match status" value="1"/>
</dbReference>
<dbReference type="InterPro" id="IPR050879">
    <property type="entry name" value="Acyltransferase_3"/>
</dbReference>
<feature type="transmembrane region" description="Helical" evidence="1">
    <location>
        <begin position="244"/>
        <end position="261"/>
    </location>
</feature>
<name>A0A178Y3N5_SINSA</name>
<gene>
    <name evidence="4" type="ORF">ATB98_06485</name>
</gene>
<dbReference type="Pfam" id="PF01757">
    <property type="entry name" value="Acyl_transf_3"/>
    <property type="match status" value="1"/>
</dbReference>
<reference evidence="4 5" key="1">
    <citation type="submission" date="2015-11" db="EMBL/GenBank/DDBJ databases">
        <title>Ensifer anhuiense sp. nov., an effective nitrogen fixation bacterium with Glycine soja.</title>
        <authorList>
            <person name="Yan H."/>
            <person name="Chen W."/>
        </authorList>
    </citation>
    <scope>NUCLEOTIDE SEQUENCE [LARGE SCALE GENOMIC DNA]</scope>
    <source>
        <strain evidence="4 5">LMG 7837</strain>
    </source>
</reference>
<evidence type="ECO:0000313" key="4">
    <source>
        <dbReference type="EMBL" id="OAP42051.1"/>
    </source>
</evidence>
<dbReference type="AlphaFoldDB" id="A0A178Y3N5"/>
<accession>A0A178Y3N5</accession>
<feature type="domain" description="SGNH" evidence="3">
    <location>
        <begin position="397"/>
        <end position="656"/>
    </location>
</feature>
<dbReference type="GO" id="GO:0016747">
    <property type="term" value="F:acyltransferase activity, transferring groups other than amino-acyl groups"/>
    <property type="evidence" value="ECO:0007669"/>
    <property type="project" value="InterPro"/>
</dbReference>
<feature type="transmembrane region" description="Helical" evidence="1">
    <location>
        <begin position="163"/>
        <end position="183"/>
    </location>
</feature>
<feature type="domain" description="Acyltransferase 3" evidence="2">
    <location>
        <begin position="5"/>
        <end position="329"/>
    </location>
</feature>
<protein>
    <submittedName>
        <fullName evidence="4">Acyltransferase</fullName>
    </submittedName>
</protein>
<feature type="transmembrane region" description="Helical" evidence="1">
    <location>
        <begin position="99"/>
        <end position="117"/>
    </location>
</feature>
<feature type="transmembrane region" description="Helical" evidence="1">
    <location>
        <begin position="219"/>
        <end position="238"/>
    </location>
</feature>
<dbReference type="Pfam" id="PF19040">
    <property type="entry name" value="SGNH"/>
    <property type="match status" value="1"/>
</dbReference>
<keyword evidence="1" id="KW-0812">Transmembrane</keyword>
<evidence type="ECO:0000313" key="5">
    <source>
        <dbReference type="Proteomes" id="UP000078507"/>
    </source>
</evidence>
<dbReference type="InterPro" id="IPR002656">
    <property type="entry name" value="Acyl_transf_3_dom"/>
</dbReference>
<dbReference type="Proteomes" id="UP000078507">
    <property type="component" value="Unassembled WGS sequence"/>
</dbReference>
<proteinExistence type="predicted"/>
<feature type="transmembrane region" description="Helical" evidence="1">
    <location>
        <begin position="312"/>
        <end position="332"/>
    </location>
</feature>
<dbReference type="GO" id="GO:0016020">
    <property type="term" value="C:membrane"/>
    <property type="evidence" value="ECO:0007669"/>
    <property type="project" value="TreeGrafter"/>
</dbReference>
<keyword evidence="4" id="KW-0012">Acyltransferase</keyword>
<feature type="transmembrane region" description="Helical" evidence="1">
    <location>
        <begin position="72"/>
        <end position="92"/>
    </location>
</feature>
<feature type="transmembrane region" description="Helical" evidence="1">
    <location>
        <begin position="273"/>
        <end position="292"/>
    </location>
</feature>
<keyword evidence="1" id="KW-0472">Membrane</keyword>
<evidence type="ECO:0000259" key="3">
    <source>
        <dbReference type="Pfam" id="PF19040"/>
    </source>
</evidence>
<sequence length="671" mass="72699">MEYRKDIDGLRAIAVLPVVFYHAGIAGFSGGFVGVDIFFVISGFLITGILQRELASGRFSLVKFYERRARRILPALFTVVAICLAAGAFLLLPDMFTNLARSALATMVFASNIWFWYSTADYFAPSADLEPLLHTWSLAVEEQFYIVFPLLLWWLFRKPRKTAVGALVGLCMLSFLLSVWATGAHPQESFYSAPTRAWELGLGVLLALGVFPASRNARLVEAIALAGLAAILVAVVFYGDETSFPGLAAALPCLGALALLWSGEQRTTVVGRMLSSPIPVAIGLVSYSLYLWHWPLVVYFRLTLGTLDLPLAQALLAVGLSFACAFASWRFVERPFRRRPPVGFSPRFILVSALAGVAGLSAVSAVINAREGFPGRLPKDVWLAYSESRDIDTRRGRCDGKFPKDGLCRIGAEASAGGKPTNDVLLWGDSHAGAIMVGLDRLLGGKNRGGAVAFKGACPPILGIQRLDQKESHNCAAFNAAIMAMLEHGNDFPIVILSGRWPLVASGKRYPGETGRAAILDRVDFEETSHGTAQNYGIFKSEFLKTVRAIRNTGRRVVIVDGIPEIGWSVPHALGLSRFIDADLPPAPTKEMVKERSAKANAVLAIADEDPGVQRVSAVPLLCRPVCAVEKNGIPLYSDDDHLSVYGAMTLVPIMMKDLMPTAADRGFQPG</sequence>
<organism evidence="4 5">
    <name type="scientific">Sinorhizobium saheli</name>
    <dbReference type="NCBI Taxonomy" id="36856"/>
    <lineage>
        <taxon>Bacteria</taxon>
        <taxon>Pseudomonadati</taxon>
        <taxon>Pseudomonadota</taxon>
        <taxon>Alphaproteobacteria</taxon>
        <taxon>Hyphomicrobiales</taxon>
        <taxon>Rhizobiaceae</taxon>
        <taxon>Sinorhizobium/Ensifer group</taxon>
        <taxon>Sinorhizobium</taxon>
    </lineage>
</organism>
<dbReference type="InterPro" id="IPR043968">
    <property type="entry name" value="SGNH"/>
</dbReference>
<comment type="caution">
    <text evidence="4">The sequence shown here is derived from an EMBL/GenBank/DDBJ whole genome shotgun (WGS) entry which is preliminary data.</text>
</comment>
<feature type="transmembrane region" description="Helical" evidence="1">
    <location>
        <begin position="195"/>
        <end position="212"/>
    </location>
</feature>
<keyword evidence="1" id="KW-1133">Transmembrane helix</keyword>
<dbReference type="STRING" id="36856.ATB98_06485"/>
<evidence type="ECO:0000256" key="1">
    <source>
        <dbReference type="SAM" id="Phobius"/>
    </source>
</evidence>
<feature type="transmembrane region" description="Helical" evidence="1">
    <location>
        <begin position="137"/>
        <end position="156"/>
    </location>
</feature>
<keyword evidence="5" id="KW-1185">Reference proteome</keyword>
<dbReference type="EMBL" id="LNQB01000083">
    <property type="protein sequence ID" value="OAP42051.1"/>
    <property type="molecule type" value="Genomic_DNA"/>
</dbReference>
<feature type="transmembrane region" description="Helical" evidence="1">
    <location>
        <begin position="12"/>
        <end position="45"/>
    </location>
</feature>
<evidence type="ECO:0000259" key="2">
    <source>
        <dbReference type="Pfam" id="PF01757"/>
    </source>
</evidence>
<keyword evidence="4" id="KW-0808">Transferase</keyword>
<dbReference type="GO" id="GO:0009103">
    <property type="term" value="P:lipopolysaccharide biosynthetic process"/>
    <property type="evidence" value="ECO:0007669"/>
    <property type="project" value="TreeGrafter"/>
</dbReference>
<feature type="transmembrane region" description="Helical" evidence="1">
    <location>
        <begin position="344"/>
        <end position="367"/>
    </location>
</feature>
<dbReference type="PANTHER" id="PTHR23028:SF53">
    <property type="entry name" value="ACYL_TRANSF_3 DOMAIN-CONTAINING PROTEIN"/>
    <property type="match status" value="1"/>
</dbReference>